<comment type="caution">
    <text evidence="2">The sequence shown here is derived from an EMBL/GenBank/DDBJ whole genome shotgun (WGS) entry which is preliminary data.</text>
</comment>
<feature type="domain" description="CobQ/CobB/MinD/ParA nucleotide binding" evidence="1">
    <location>
        <begin position="95"/>
        <end position="305"/>
    </location>
</feature>
<dbReference type="RefSeq" id="WP_130080920.1">
    <property type="nucleotide sequence ID" value="NZ_RCXX01000006.1"/>
</dbReference>
<reference evidence="2 3" key="1">
    <citation type="journal article" date="2019" name="Nat. Med.">
        <title>A library of human gut bacterial isolates paired with longitudinal multiomics data enables mechanistic microbiome research.</title>
        <authorList>
            <person name="Poyet M."/>
            <person name="Groussin M."/>
            <person name="Gibbons S.M."/>
            <person name="Avila-Pacheco J."/>
            <person name="Jiang X."/>
            <person name="Kearney S.M."/>
            <person name="Perrotta A.R."/>
            <person name="Berdy B."/>
            <person name="Zhao S."/>
            <person name="Lieberman T.D."/>
            <person name="Swanson P.K."/>
            <person name="Smith M."/>
            <person name="Roesemann S."/>
            <person name="Alexander J.E."/>
            <person name="Rich S.A."/>
            <person name="Livny J."/>
            <person name="Vlamakis H."/>
            <person name="Clish C."/>
            <person name="Bullock K."/>
            <person name="Deik A."/>
            <person name="Scott J."/>
            <person name="Pierce K.A."/>
            <person name="Xavier R.J."/>
            <person name="Alm E.J."/>
        </authorList>
    </citation>
    <scope>NUCLEOTIDE SEQUENCE [LARGE SCALE GENOMIC DNA]</scope>
    <source>
        <strain evidence="2 3">BIOML-A6</strain>
    </source>
</reference>
<dbReference type="InterPro" id="IPR027417">
    <property type="entry name" value="P-loop_NTPase"/>
</dbReference>
<dbReference type="PANTHER" id="PTHR13696:SF52">
    <property type="entry name" value="PARA FAMILY PROTEIN CT_582"/>
    <property type="match status" value="1"/>
</dbReference>
<evidence type="ECO:0000313" key="2">
    <source>
        <dbReference type="EMBL" id="KAB4242769.1"/>
    </source>
</evidence>
<dbReference type="Gene3D" id="3.40.50.300">
    <property type="entry name" value="P-loop containing nucleotide triphosphate hydrolases"/>
    <property type="match status" value="1"/>
</dbReference>
<dbReference type="SUPFAM" id="SSF52540">
    <property type="entry name" value="P-loop containing nucleoside triphosphate hydrolases"/>
    <property type="match status" value="1"/>
</dbReference>
<evidence type="ECO:0000313" key="3">
    <source>
        <dbReference type="Proteomes" id="UP000431575"/>
    </source>
</evidence>
<dbReference type="EMBL" id="WCTM01000005">
    <property type="protein sequence ID" value="KAB4242769.1"/>
    <property type="molecule type" value="Genomic_DNA"/>
</dbReference>
<dbReference type="Proteomes" id="UP000431575">
    <property type="component" value="Unassembled WGS sequence"/>
</dbReference>
<dbReference type="InterPro" id="IPR050678">
    <property type="entry name" value="DNA_Partitioning_ATPase"/>
</dbReference>
<dbReference type="PANTHER" id="PTHR13696">
    <property type="entry name" value="P-LOOP CONTAINING NUCLEOSIDE TRIPHOSPHATE HYDROLASE"/>
    <property type="match status" value="1"/>
</dbReference>
<dbReference type="AlphaFoldDB" id="A0A4Q5E9K2"/>
<dbReference type="InterPro" id="IPR002586">
    <property type="entry name" value="CobQ/CobB/MinD/ParA_Nub-bd_dom"/>
</dbReference>
<gene>
    <name evidence="2" type="ORF">GAP41_09195</name>
</gene>
<organism evidence="2 3">
    <name type="scientific">Bacteroides uniformis</name>
    <dbReference type="NCBI Taxonomy" id="820"/>
    <lineage>
        <taxon>Bacteria</taxon>
        <taxon>Pseudomonadati</taxon>
        <taxon>Bacteroidota</taxon>
        <taxon>Bacteroidia</taxon>
        <taxon>Bacteroidales</taxon>
        <taxon>Bacteroidaceae</taxon>
        <taxon>Bacteroides</taxon>
    </lineage>
</organism>
<proteinExistence type="predicted"/>
<dbReference type="CDD" id="cd02042">
    <property type="entry name" value="ParAB_family"/>
    <property type="match status" value="1"/>
</dbReference>
<dbReference type="Pfam" id="PF01656">
    <property type="entry name" value="CbiA"/>
    <property type="match status" value="1"/>
</dbReference>
<name>A0A4Q5E9K2_BACUN</name>
<evidence type="ECO:0000259" key="1">
    <source>
        <dbReference type="Pfam" id="PF01656"/>
    </source>
</evidence>
<sequence>MRNGTLKYPENRFDKHLPKQMSDNSVKQRFNDFMAQCRHSSFVRYTASPQNRIRDDPPGRVITEVDRAAVKSTWKQKMKSSTIKTNVIMSKEIFVAFATQKGGIGKSTVTALAASYLHNVKGYNVAVVDCDNPQHSICGLREHETELIGSSTYFKALACDHFRKIKKNAYTIIKSDAVNALDDAERMIAAGDVKPDVVFFDMPGTLRSNGVIKTLSQMDYIFAPLSGDRFVVESTLKFITMFRDKLMTTGQAKTKGLYLFWTMVDGRERNNLYGIYEEVIAEMGFPVLATRLPDSKKFRRDLSEERKSVFRSTIFPMDASLLKGSGIREFSEEISDIIKPQ</sequence>
<protein>
    <submittedName>
        <fullName evidence="2">ParA family protein</fullName>
    </submittedName>
</protein>
<accession>A0A4Q5E9K2</accession>